<keyword evidence="2" id="KW-0560">Oxidoreductase</keyword>
<dbReference type="InterPro" id="IPR036291">
    <property type="entry name" value="NAD(P)-bd_dom_sf"/>
</dbReference>
<dbReference type="InterPro" id="IPR002347">
    <property type="entry name" value="SDR_fam"/>
</dbReference>
<evidence type="ECO:0000256" key="2">
    <source>
        <dbReference type="ARBA" id="ARBA00023002"/>
    </source>
</evidence>
<comment type="similarity">
    <text evidence="1 3">Belongs to the short-chain dehydrogenases/reductases (SDR) family.</text>
</comment>
<evidence type="ECO:0000313" key="4">
    <source>
        <dbReference type="EMBL" id="ODQ72291.1"/>
    </source>
</evidence>
<sequence>MAAPTSFSNRTAIVTGAAGSIGEPLCFALARAGANVVANDYGCSSAGDGSSAIVEDLVKKLRAAGLSAIADTHDISTDAEKIVDLAIKTFGRIDIIINCAGIIIYGPIDAQPISAFRKVFEVNALGAMALIHYAWPHMKKQKYGRIVNFSSDSVFGMPYSSTYVLARGAMLGVTKSLAIEGKADNILVNSVGPCAFSRMCADVIGDLPTDHQAAFKATYTGESNAPAILALASEQNKYTGQTWVSGGWAMGRTAIMSIQEIKGLKTVDEVLKGMDVLMDKERESIEPQSIEDYLSFRAQA</sequence>
<protein>
    <submittedName>
        <fullName evidence="4">Uncharacterized protein</fullName>
    </submittedName>
</protein>
<dbReference type="STRING" id="675824.A0A1E3Q3R4"/>
<reference evidence="4 5" key="1">
    <citation type="journal article" date="2016" name="Proc. Natl. Acad. Sci. U.S.A.">
        <title>Comparative genomics of biotechnologically important yeasts.</title>
        <authorList>
            <person name="Riley R."/>
            <person name="Haridas S."/>
            <person name="Wolfe K.H."/>
            <person name="Lopes M.R."/>
            <person name="Hittinger C.T."/>
            <person name="Goeker M."/>
            <person name="Salamov A.A."/>
            <person name="Wisecaver J.H."/>
            <person name="Long T.M."/>
            <person name="Calvey C.H."/>
            <person name="Aerts A.L."/>
            <person name="Barry K.W."/>
            <person name="Choi C."/>
            <person name="Clum A."/>
            <person name="Coughlan A.Y."/>
            <person name="Deshpande S."/>
            <person name="Douglass A.P."/>
            <person name="Hanson S.J."/>
            <person name="Klenk H.-P."/>
            <person name="LaButti K.M."/>
            <person name="Lapidus A."/>
            <person name="Lindquist E.A."/>
            <person name="Lipzen A.M."/>
            <person name="Meier-Kolthoff J.P."/>
            <person name="Ohm R.A."/>
            <person name="Otillar R.P."/>
            <person name="Pangilinan J.L."/>
            <person name="Peng Y."/>
            <person name="Rokas A."/>
            <person name="Rosa C.A."/>
            <person name="Scheuner C."/>
            <person name="Sibirny A.A."/>
            <person name="Slot J.C."/>
            <person name="Stielow J.B."/>
            <person name="Sun H."/>
            <person name="Kurtzman C.P."/>
            <person name="Blackwell M."/>
            <person name="Grigoriev I.V."/>
            <person name="Jeffries T.W."/>
        </authorList>
    </citation>
    <scope>NUCLEOTIDE SEQUENCE [LARGE SCALE GENOMIC DNA]</scope>
    <source>
        <strain evidence="4 5">NRRL Y-11557</strain>
    </source>
</reference>
<dbReference type="PANTHER" id="PTHR45024:SF2">
    <property type="entry name" value="SCP2 DOMAIN-CONTAINING PROTEIN"/>
    <property type="match status" value="1"/>
</dbReference>
<dbReference type="GO" id="GO:0016491">
    <property type="term" value="F:oxidoreductase activity"/>
    <property type="evidence" value="ECO:0007669"/>
    <property type="project" value="UniProtKB-KW"/>
</dbReference>
<organism evidence="4 5">
    <name type="scientific">Lipomyces starkeyi NRRL Y-11557</name>
    <dbReference type="NCBI Taxonomy" id="675824"/>
    <lineage>
        <taxon>Eukaryota</taxon>
        <taxon>Fungi</taxon>
        <taxon>Dikarya</taxon>
        <taxon>Ascomycota</taxon>
        <taxon>Saccharomycotina</taxon>
        <taxon>Lipomycetes</taxon>
        <taxon>Lipomycetales</taxon>
        <taxon>Lipomycetaceae</taxon>
        <taxon>Lipomyces</taxon>
    </lineage>
</organism>
<gene>
    <name evidence="4" type="ORF">LIPSTDRAFT_322287</name>
</gene>
<dbReference type="InterPro" id="IPR051687">
    <property type="entry name" value="Peroxisomal_Beta-Oxidation"/>
</dbReference>
<dbReference type="PANTHER" id="PTHR45024">
    <property type="entry name" value="DEHYDROGENASES, SHORT CHAIN"/>
    <property type="match status" value="1"/>
</dbReference>
<dbReference type="Gene3D" id="3.40.50.720">
    <property type="entry name" value="NAD(P)-binding Rossmann-like Domain"/>
    <property type="match status" value="1"/>
</dbReference>
<name>A0A1E3Q3R4_LIPST</name>
<dbReference type="Pfam" id="PF00106">
    <property type="entry name" value="adh_short"/>
    <property type="match status" value="1"/>
</dbReference>
<dbReference type="SUPFAM" id="SSF51735">
    <property type="entry name" value="NAD(P)-binding Rossmann-fold domains"/>
    <property type="match status" value="1"/>
</dbReference>
<evidence type="ECO:0000256" key="3">
    <source>
        <dbReference type="RuleBase" id="RU000363"/>
    </source>
</evidence>
<dbReference type="PRINTS" id="PR00081">
    <property type="entry name" value="GDHRDH"/>
</dbReference>
<dbReference type="Proteomes" id="UP000094385">
    <property type="component" value="Unassembled WGS sequence"/>
</dbReference>
<evidence type="ECO:0000313" key="5">
    <source>
        <dbReference type="Proteomes" id="UP000094385"/>
    </source>
</evidence>
<dbReference type="AlphaFoldDB" id="A0A1E3Q3R4"/>
<evidence type="ECO:0000256" key="1">
    <source>
        <dbReference type="ARBA" id="ARBA00006484"/>
    </source>
</evidence>
<proteinExistence type="inferred from homology"/>
<keyword evidence="5" id="KW-1185">Reference proteome</keyword>
<dbReference type="OrthoDB" id="417891at2759"/>
<accession>A0A1E3Q3R4</accession>
<dbReference type="EMBL" id="KV454296">
    <property type="protein sequence ID" value="ODQ72291.1"/>
    <property type="molecule type" value="Genomic_DNA"/>
</dbReference>
<dbReference type="PRINTS" id="PR00080">
    <property type="entry name" value="SDRFAMILY"/>
</dbReference>